<protein>
    <recommendedName>
        <fullName evidence="6">ornithine decarboxylase</fullName>
        <ecNumber evidence="6">4.1.1.17</ecNumber>
    </recommendedName>
</protein>
<accession>A0A9N9A1M9</accession>
<evidence type="ECO:0000256" key="2">
    <source>
        <dbReference type="ARBA" id="ARBA00008872"/>
    </source>
</evidence>
<feature type="modified residue" description="N6-(pyridoxal phosphate)lysine" evidence="9">
    <location>
        <position position="105"/>
    </location>
</feature>
<dbReference type="InterPro" id="IPR022653">
    <property type="entry name" value="De-COase2_pyr-phos_BS"/>
</dbReference>
<dbReference type="PANTHER" id="PTHR11482">
    <property type="entry name" value="ARGININE/DIAMINOPIMELATE/ORNITHINE DECARBOXYLASE"/>
    <property type="match status" value="1"/>
</dbReference>
<dbReference type="PRINTS" id="PR01179">
    <property type="entry name" value="ODADCRBXLASE"/>
</dbReference>
<dbReference type="Proteomes" id="UP000789572">
    <property type="component" value="Unassembled WGS sequence"/>
</dbReference>
<evidence type="ECO:0000256" key="7">
    <source>
        <dbReference type="ARBA" id="ARBA00046672"/>
    </source>
</evidence>
<comment type="catalytic activity">
    <reaction evidence="8">
        <text>L-ornithine + H(+) = putrescine + CO2</text>
        <dbReference type="Rhea" id="RHEA:22964"/>
        <dbReference type="ChEBI" id="CHEBI:15378"/>
        <dbReference type="ChEBI" id="CHEBI:16526"/>
        <dbReference type="ChEBI" id="CHEBI:46911"/>
        <dbReference type="ChEBI" id="CHEBI:326268"/>
        <dbReference type="EC" id="4.1.1.17"/>
    </reaction>
</comment>
<dbReference type="Pfam" id="PF02784">
    <property type="entry name" value="Orn_Arg_deC_N"/>
    <property type="match status" value="1"/>
</dbReference>
<evidence type="ECO:0000256" key="8">
    <source>
        <dbReference type="ARBA" id="ARBA00049127"/>
    </source>
</evidence>
<evidence type="ECO:0000259" key="10">
    <source>
        <dbReference type="Pfam" id="PF02784"/>
    </source>
</evidence>
<comment type="caution">
    <text evidence="11">The sequence shown here is derived from an EMBL/GenBank/DDBJ whole genome shotgun (WGS) entry which is preliminary data.</text>
</comment>
<evidence type="ECO:0000256" key="6">
    <source>
        <dbReference type="ARBA" id="ARBA00034138"/>
    </source>
</evidence>
<dbReference type="OrthoDB" id="5034579at2759"/>
<comment type="pathway">
    <text evidence="5">Amine and polyamine biosynthesis; putrescine biosynthesis via L-ornithine pathway; putrescine from L-ornithine: step 1/1.</text>
</comment>
<dbReference type="GO" id="GO:0005737">
    <property type="term" value="C:cytoplasm"/>
    <property type="evidence" value="ECO:0007669"/>
    <property type="project" value="TreeGrafter"/>
</dbReference>
<evidence type="ECO:0000256" key="3">
    <source>
        <dbReference type="ARBA" id="ARBA00022898"/>
    </source>
</evidence>
<keyword evidence="12" id="KW-1185">Reference proteome</keyword>
<evidence type="ECO:0000256" key="5">
    <source>
        <dbReference type="ARBA" id="ARBA00034115"/>
    </source>
</evidence>
<dbReference type="Gene3D" id="3.20.20.10">
    <property type="entry name" value="Alanine racemase"/>
    <property type="match status" value="1"/>
</dbReference>
<dbReference type="InterPro" id="IPR022644">
    <property type="entry name" value="De-COase2_N"/>
</dbReference>
<dbReference type="EC" id="4.1.1.17" evidence="6"/>
<dbReference type="GO" id="GO:0033387">
    <property type="term" value="P:putrescine biosynthetic process from arginine, via ornithine"/>
    <property type="evidence" value="ECO:0007669"/>
    <property type="project" value="TreeGrafter"/>
</dbReference>
<name>A0A9N9A1M9_9GLOM</name>
<dbReference type="Gene3D" id="2.40.37.10">
    <property type="entry name" value="Lyase, Ornithine Decarboxylase, Chain A, domain 1"/>
    <property type="match status" value="1"/>
</dbReference>
<dbReference type="SUPFAM" id="SSF50621">
    <property type="entry name" value="Alanine racemase C-terminal domain-like"/>
    <property type="match status" value="1"/>
</dbReference>
<evidence type="ECO:0000256" key="9">
    <source>
        <dbReference type="PIRSR" id="PIRSR600183-50"/>
    </source>
</evidence>
<dbReference type="GO" id="GO:0004586">
    <property type="term" value="F:ornithine decarboxylase activity"/>
    <property type="evidence" value="ECO:0007669"/>
    <property type="project" value="UniProtKB-EC"/>
</dbReference>
<gene>
    <name evidence="11" type="ORF">POCULU_LOCUS3319</name>
</gene>
<dbReference type="InterPro" id="IPR002433">
    <property type="entry name" value="Orn_de-COase"/>
</dbReference>
<dbReference type="SUPFAM" id="SSF51419">
    <property type="entry name" value="PLP-binding barrel"/>
    <property type="match status" value="1"/>
</dbReference>
<dbReference type="PROSITE" id="PS00878">
    <property type="entry name" value="ODR_DC_2_1"/>
    <property type="match status" value="1"/>
</dbReference>
<comment type="subunit">
    <text evidence="7">Homodimer. Only the dimer is catalytically active, as the active sites are constructed of residues from both monomers.</text>
</comment>
<dbReference type="InterPro" id="IPR009006">
    <property type="entry name" value="Ala_racemase/Decarboxylase_C"/>
</dbReference>
<dbReference type="InterPro" id="IPR000183">
    <property type="entry name" value="Orn/DAP/Arg_de-COase"/>
</dbReference>
<comment type="cofactor">
    <cofactor evidence="1 9">
        <name>pyridoxal 5'-phosphate</name>
        <dbReference type="ChEBI" id="CHEBI:597326"/>
    </cofactor>
</comment>
<evidence type="ECO:0000313" key="12">
    <source>
        <dbReference type="Proteomes" id="UP000789572"/>
    </source>
</evidence>
<feature type="active site" description="Proton donor" evidence="9">
    <location>
        <position position="429"/>
    </location>
</feature>
<dbReference type="InterPro" id="IPR029066">
    <property type="entry name" value="PLP-binding_barrel"/>
</dbReference>
<keyword evidence="4" id="KW-0456">Lyase</keyword>
<evidence type="ECO:0000256" key="4">
    <source>
        <dbReference type="ARBA" id="ARBA00023239"/>
    </source>
</evidence>
<dbReference type="PANTHER" id="PTHR11482:SF6">
    <property type="entry name" value="ORNITHINE DECARBOXYLASE 1-RELATED"/>
    <property type="match status" value="1"/>
</dbReference>
<evidence type="ECO:0000313" key="11">
    <source>
        <dbReference type="EMBL" id="CAG8515914.1"/>
    </source>
</evidence>
<dbReference type="PRINTS" id="PR01182">
    <property type="entry name" value="ORNDCRBXLASE"/>
</dbReference>
<reference evidence="11" key="1">
    <citation type="submission" date="2021-06" db="EMBL/GenBank/DDBJ databases">
        <authorList>
            <person name="Kallberg Y."/>
            <person name="Tangrot J."/>
            <person name="Rosling A."/>
        </authorList>
    </citation>
    <scope>NUCLEOTIDE SEQUENCE</scope>
    <source>
        <strain evidence="11">IA702</strain>
    </source>
</reference>
<proteinExistence type="inferred from homology"/>
<feature type="domain" description="Orn/DAP/Arg decarboxylase 2 N-terminal" evidence="10">
    <location>
        <begin position="81"/>
        <end position="316"/>
    </location>
</feature>
<keyword evidence="3 9" id="KW-0663">Pyridoxal phosphate</keyword>
<dbReference type="AlphaFoldDB" id="A0A9N9A1M9"/>
<dbReference type="CDD" id="cd00622">
    <property type="entry name" value="PLPDE_III_ODC"/>
    <property type="match status" value="1"/>
</dbReference>
<comment type="similarity">
    <text evidence="2">Belongs to the Orn/Lys/Arg decarboxylase class-II family.</text>
</comment>
<evidence type="ECO:0000256" key="1">
    <source>
        <dbReference type="ARBA" id="ARBA00001933"/>
    </source>
</evidence>
<dbReference type="EMBL" id="CAJVPJ010000360">
    <property type="protein sequence ID" value="CAG8515914.1"/>
    <property type="molecule type" value="Genomic_DNA"/>
</dbReference>
<organism evidence="11 12">
    <name type="scientific">Paraglomus occultum</name>
    <dbReference type="NCBI Taxonomy" id="144539"/>
    <lineage>
        <taxon>Eukaryota</taxon>
        <taxon>Fungi</taxon>
        <taxon>Fungi incertae sedis</taxon>
        <taxon>Mucoromycota</taxon>
        <taxon>Glomeromycotina</taxon>
        <taxon>Glomeromycetes</taxon>
        <taxon>Paraglomerales</taxon>
        <taxon>Paraglomeraceae</taxon>
        <taxon>Paraglomus</taxon>
    </lineage>
</organism>
<dbReference type="FunFam" id="3.20.20.10:FF:000005">
    <property type="entry name" value="Ornithine decarboxylase"/>
    <property type="match status" value="1"/>
</dbReference>
<sequence>MSISTTLLPHQSMKGFSGTVSTCGSEHLRSNLFCASKFNRVNLLDISNLPVSELMKQHITSLRVNDESDLEAENAFFVADLGEVYRQHLRWKARLPRVEPFYAVKCNPDPVMLKLLAALGLGFDCASKSEIQTILNMGVDPSRIIYANPCKQASFIRYAAQKDVKMMTFDNVDELYKIKQYFPSAQLVLRILADDSKSLCRLGLKFGASLDSVDQLLQTAQNLELDVIGVSFHVGSGCYDEEVYADAIWRARVVFDKASCYNFNFRFLDVGGGFSHLHDGNGITFEKIANVLDVALKNYFPEDIRIIAEPGRYYAAPAYTIATQIIARRLVLRDQDDNDEGTREADVVDSEQTLAEDEQTLAGDEQTLAGDEQSFMYYINDGVYGAFNCILFDHQIVHPKVLIKDDIFYFDTIMPGEPEYSSSVWGPTCDSIDCVNKDSRLPELFPGDWLYFEEMGAYTISAASQFNGFMKSNVLYTSTENKVFEYI</sequence>